<dbReference type="AlphaFoldDB" id="A0A0L0NR76"/>
<protein>
    <submittedName>
        <fullName evidence="1">Uncharacterized protein</fullName>
    </submittedName>
</protein>
<dbReference type="Proteomes" id="UP000037122">
    <property type="component" value="Unassembled WGS sequence"/>
</dbReference>
<accession>A0A0L0NR76</accession>
<proteinExistence type="predicted"/>
<gene>
    <name evidence="1" type="ORF">QG37_07086</name>
</gene>
<organism evidence="1 2">
    <name type="scientific">Candidozyma auris</name>
    <name type="common">Yeast</name>
    <name type="synonym">Candida auris</name>
    <dbReference type="NCBI Taxonomy" id="498019"/>
    <lineage>
        <taxon>Eukaryota</taxon>
        <taxon>Fungi</taxon>
        <taxon>Dikarya</taxon>
        <taxon>Ascomycota</taxon>
        <taxon>Saccharomycotina</taxon>
        <taxon>Pichiomycetes</taxon>
        <taxon>Metschnikowiaceae</taxon>
        <taxon>Candidozyma</taxon>
    </lineage>
</organism>
<dbReference type="EMBL" id="LGST01000053">
    <property type="protein sequence ID" value="KND96548.1"/>
    <property type="molecule type" value="Genomic_DNA"/>
</dbReference>
<name>A0A0L0NR76_CANAR</name>
<dbReference type="VEuPathDB" id="FungiDB:QG37_07086"/>
<sequence>MFKTAFLKIFFIFPEADVTVFEPPLFLASATHKILRRIIAKWVRNA</sequence>
<evidence type="ECO:0000313" key="2">
    <source>
        <dbReference type="Proteomes" id="UP000037122"/>
    </source>
</evidence>
<evidence type="ECO:0000313" key="1">
    <source>
        <dbReference type="EMBL" id="KND96548.1"/>
    </source>
</evidence>
<reference evidence="2" key="1">
    <citation type="journal article" date="2015" name="BMC Genomics">
        <title>Draft genome of a commonly misdiagnosed multidrug resistant pathogen Candida auris.</title>
        <authorList>
            <person name="Chatterjee S."/>
            <person name="Alampalli S.V."/>
            <person name="Nageshan R.K."/>
            <person name="Chettiar S.T."/>
            <person name="Joshi S."/>
            <person name="Tatu U.S."/>
        </authorList>
    </citation>
    <scope>NUCLEOTIDE SEQUENCE [LARGE SCALE GENOMIC DNA]</scope>
    <source>
        <strain evidence="2">6684</strain>
    </source>
</reference>
<comment type="caution">
    <text evidence="1">The sequence shown here is derived from an EMBL/GenBank/DDBJ whole genome shotgun (WGS) entry which is preliminary data.</text>
</comment>